<dbReference type="EMBL" id="JALLAZ020001083">
    <property type="protein sequence ID" value="KAL3781107.1"/>
    <property type="molecule type" value="Genomic_DNA"/>
</dbReference>
<reference evidence="1 2" key="1">
    <citation type="submission" date="2024-10" db="EMBL/GenBank/DDBJ databases">
        <title>Updated reference genomes for cyclostephanoid diatoms.</title>
        <authorList>
            <person name="Roberts W.R."/>
            <person name="Alverson A.J."/>
        </authorList>
    </citation>
    <scope>NUCLEOTIDE SEQUENCE [LARGE SCALE GENOMIC DNA]</scope>
    <source>
        <strain evidence="1 2">AJA276-08</strain>
    </source>
</reference>
<accession>A0ABD3NZB5</accession>
<sequence length="209" mass="23511">MTAITVAMSYNPYQGAPARVIVPVHLREQASPEQSKRRLTFRPTVTVHPVERLASNNEDKSRLYLSKEDMNEISIKNRAIQLTSKETRTSLNHCRVGLHAETALRDTDITLFLPQATNKLIIRRAILKYHRKQNANINMSDEEKLVSLAAVSVKLSQWSTLVALDAARHVSLQAYGGDDTILTDTPVDTSPLPTTKRRRIICDQVKANE</sequence>
<keyword evidence="2" id="KW-1185">Reference proteome</keyword>
<evidence type="ECO:0000313" key="1">
    <source>
        <dbReference type="EMBL" id="KAL3781107.1"/>
    </source>
</evidence>
<dbReference type="Proteomes" id="UP001530315">
    <property type="component" value="Unassembled WGS sequence"/>
</dbReference>
<gene>
    <name evidence="1" type="ORF">ACHAW5_005014</name>
</gene>
<evidence type="ECO:0000313" key="2">
    <source>
        <dbReference type="Proteomes" id="UP001530315"/>
    </source>
</evidence>
<proteinExistence type="predicted"/>
<name>A0ABD3NZB5_9STRA</name>
<organism evidence="1 2">
    <name type="scientific">Stephanodiscus triporus</name>
    <dbReference type="NCBI Taxonomy" id="2934178"/>
    <lineage>
        <taxon>Eukaryota</taxon>
        <taxon>Sar</taxon>
        <taxon>Stramenopiles</taxon>
        <taxon>Ochrophyta</taxon>
        <taxon>Bacillariophyta</taxon>
        <taxon>Coscinodiscophyceae</taxon>
        <taxon>Thalassiosirophycidae</taxon>
        <taxon>Stephanodiscales</taxon>
        <taxon>Stephanodiscaceae</taxon>
        <taxon>Stephanodiscus</taxon>
    </lineage>
</organism>
<protein>
    <submittedName>
        <fullName evidence="1">Uncharacterized protein</fullName>
    </submittedName>
</protein>
<dbReference type="AlphaFoldDB" id="A0ABD3NZB5"/>
<comment type="caution">
    <text evidence="1">The sequence shown here is derived from an EMBL/GenBank/DDBJ whole genome shotgun (WGS) entry which is preliminary data.</text>
</comment>